<dbReference type="Proteomes" id="UP000554482">
    <property type="component" value="Unassembled WGS sequence"/>
</dbReference>
<keyword evidence="3" id="KW-1185">Reference proteome</keyword>
<comment type="caution">
    <text evidence="2">The sequence shown here is derived from an EMBL/GenBank/DDBJ whole genome shotgun (WGS) entry which is preliminary data.</text>
</comment>
<reference evidence="2 3" key="1">
    <citation type="submission" date="2020-06" db="EMBL/GenBank/DDBJ databases">
        <title>Transcriptomic and genomic resources for Thalictrum thalictroides and T. hernandezii: Facilitating candidate gene discovery in an emerging model plant lineage.</title>
        <authorList>
            <person name="Arias T."/>
            <person name="Riano-Pachon D.M."/>
            <person name="Di Stilio V.S."/>
        </authorList>
    </citation>
    <scope>NUCLEOTIDE SEQUENCE [LARGE SCALE GENOMIC DNA]</scope>
    <source>
        <strain evidence="3">cv. WT478/WT964</strain>
        <tissue evidence="2">Leaves</tissue>
    </source>
</reference>
<dbReference type="OrthoDB" id="330772at2759"/>
<dbReference type="PANTHER" id="PTHR12707:SF0">
    <property type="entry name" value="PININ"/>
    <property type="match status" value="1"/>
</dbReference>
<evidence type="ECO:0000256" key="1">
    <source>
        <dbReference type="SAM" id="MobiDB-lite"/>
    </source>
</evidence>
<sequence>MGSTATAAEKTAEELRKELQELEQQRREISDRLRDPRGIRRGGGGGGFASNNGPSRNNFGVNGTAVRQQRGYVRPAERNDSEYQPPPKRRLSSAVVMVKDGEVTEDVPDAEQDVKEKESMTENTIAFGNEKKPSNLPHRRGGFTRRDGNRREVRT</sequence>
<feature type="region of interest" description="Disordered" evidence="1">
    <location>
        <begin position="106"/>
        <end position="155"/>
    </location>
</feature>
<evidence type="ECO:0000313" key="3">
    <source>
        <dbReference type="Proteomes" id="UP000554482"/>
    </source>
</evidence>
<dbReference type="GO" id="GO:0071013">
    <property type="term" value="C:catalytic step 2 spliceosome"/>
    <property type="evidence" value="ECO:0007669"/>
    <property type="project" value="TreeGrafter"/>
</dbReference>
<dbReference type="PANTHER" id="PTHR12707">
    <property type="entry name" value="PINN"/>
    <property type="match status" value="1"/>
</dbReference>
<feature type="compositionally biased region" description="Polar residues" evidence="1">
    <location>
        <begin position="49"/>
        <end position="67"/>
    </location>
</feature>
<feature type="compositionally biased region" description="Basic and acidic residues" evidence="1">
    <location>
        <begin position="144"/>
        <end position="155"/>
    </location>
</feature>
<accession>A0A7J6VYY5</accession>
<proteinExistence type="predicted"/>
<dbReference type="AlphaFoldDB" id="A0A7J6VYY5"/>
<gene>
    <name evidence="2" type="ORF">FRX31_020076</name>
</gene>
<protein>
    <submittedName>
        <fullName evidence="2">Protein-protein interaction regulator family protein</fullName>
    </submittedName>
</protein>
<name>A0A7J6VYY5_THATH</name>
<dbReference type="InterPro" id="IPR039853">
    <property type="entry name" value="Pinin"/>
</dbReference>
<dbReference type="EMBL" id="JABWDY010024329">
    <property type="protein sequence ID" value="KAF5190334.1"/>
    <property type="molecule type" value="Genomic_DNA"/>
</dbReference>
<feature type="compositionally biased region" description="Basic and acidic residues" evidence="1">
    <location>
        <begin position="22"/>
        <end position="38"/>
    </location>
</feature>
<evidence type="ECO:0000313" key="2">
    <source>
        <dbReference type="EMBL" id="KAF5190334.1"/>
    </source>
</evidence>
<feature type="region of interest" description="Disordered" evidence="1">
    <location>
        <begin position="22"/>
        <end position="91"/>
    </location>
</feature>
<feature type="non-terminal residue" evidence="2">
    <location>
        <position position="1"/>
    </location>
</feature>
<organism evidence="2 3">
    <name type="scientific">Thalictrum thalictroides</name>
    <name type="common">Rue-anemone</name>
    <name type="synonym">Anemone thalictroides</name>
    <dbReference type="NCBI Taxonomy" id="46969"/>
    <lineage>
        <taxon>Eukaryota</taxon>
        <taxon>Viridiplantae</taxon>
        <taxon>Streptophyta</taxon>
        <taxon>Embryophyta</taxon>
        <taxon>Tracheophyta</taxon>
        <taxon>Spermatophyta</taxon>
        <taxon>Magnoliopsida</taxon>
        <taxon>Ranunculales</taxon>
        <taxon>Ranunculaceae</taxon>
        <taxon>Thalictroideae</taxon>
        <taxon>Thalictrum</taxon>
    </lineage>
</organism>